<evidence type="ECO:0000256" key="1">
    <source>
        <dbReference type="SAM" id="MobiDB-lite"/>
    </source>
</evidence>
<gene>
    <name evidence="2" type="ORF">PtA15_7A392</name>
</gene>
<evidence type="ECO:0000313" key="3">
    <source>
        <dbReference type="Proteomes" id="UP001164743"/>
    </source>
</evidence>
<sequence>MVEHLAVIFYAFKLSSKLSHPSGEATSKPKPFIAGTEFRVKLTSNYQADRPGHTTCALNQTAWQVTNVTTLLLNQARPVLAMQEWRLTDPPTGAYPPEHNPSTPATLITTPN</sequence>
<dbReference type="GeneID" id="77811888"/>
<name>A0ABY7CPT1_9BASI</name>
<dbReference type="EMBL" id="CP110427">
    <property type="protein sequence ID" value="WAQ86664.1"/>
    <property type="molecule type" value="Genomic_DNA"/>
</dbReference>
<feature type="compositionally biased region" description="Polar residues" evidence="1">
    <location>
        <begin position="100"/>
        <end position="112"/>
    </location>
</feature>
<reference evidence="2" key="1">
    <citation type="submission" date="2022-10" db="EMBL/GenBank/DDBJ databases">
        <title>Puccinia triticina Genome sequencing and assembly.</title>
        <authorList>
            <person name="Li C."/>
        </authorList>
    </citation>
    <scope>NUCLEOTIDE SEQUENCE</scope>
    <source>
        <strain evidence="2">Pt15</strain>
    </source>
</reference>
<protein>
    <submittedName>
        <fullName evidence="2">Uncharacterized protein</fullName>
    </submittedName>
</protein>
<feature type="region of interest" description="Disordered" evidence="1">
    <location>
        <begin position="88"/>
        <end position="112"/>
    </location>
</feature>
<keyword evidence="3" id="KW-1185">Reference proteome</keyword>
<organism evidence="2 3">
    <name type="scientific">Puccinia triticina</name>
    <dbReference type="NCBI Taxonomy" id="208348"/>
    <lineage>
        <taxon>Eukaryota</taxon>
        <taxon>Fungi</taxon>
        <taxon>Dikarya</taxon>
        <taxon>Basidiomycota</taxon>
        <taxon>Pucciniomycotina</taxon>
        <taxon>Pucciniomycetes</taxon>
        <taxon>Pucciniales</taxon>
        <taxon>Pucciniaceae</taxon>
        <taxon>Puccinia</taxon>
    </lineage>
</organism>
<evidence type="ECO:0000313" key="2">
    <source>
        <dbReference type="EMBL" id="WAQ86664.1"/>
    </source>
</evidence>
<dbReference type="Proteomes" id="UP001164743">
    <property type="component" value="Chromosome 7A"/>
</dbReference>
<accession>A0ABY7CPT1</accession>
<proteinExistence type="predicted"/>
<dbReference type="RefSeq" id="XP_053022219.1">
    <property type="nucleotide sequence ID" value="XM_053170993.1"/>
</dbReference>